<evidence type="ECO:0000256" key="2">
    <source>
        <dbReference type="ARBA" id="ARBA00022448"/>
    </source>
</evidence>
<name>A0A1G8IDV0_9FIRM</name>
<feature type="transmembrane region" description="Helical" evidence="7">
    <location>
        <begin position="218"/>
        <end position="237"/>
    </location>
</feature>
<dbReference type="RefSeq" id="WP_089716205.1">
    <property type="nucleotide sequence ID" value="NZ_FNEH01000002.1"/>
</dbReference>
<proteinExistence type="inferred from homology"/>
<keyword evidence="3" id="KW-1003">Cell membrane</keyword>
<organism evidence="9 10">
    <name type="scientific">Halanaerobium congolense</name>
    <dbReference type="NCBI Taxonomy" id="54121"/>
    <lineage>
        <taxon>Bacteria</taxon>
        <taxon>Bacillati</taxon>
        <taxon>Bacillota</taxon>
        <taxon>Clostridia</taxon>
        <taxon>Halanaerobiales</taxon>
        <taxon>Halanaerobiaceae</taxon>
        <taxon>Halanaerobium</taxon>
    </lineage>
</organism>
<dbReference type="InterPro" id="IPR000515">
    <property type="entry name" value="MetI-like"/>
</dbReference>
<dbReference type="CDD" id="cd06261">
    <property type="entry name" value="TM_PBP2"/>
    <property type="match status" value="1"/>
</dbReference>
<evidence type="ECO:0000256" key="7">
    <source>
        <dbReference type="RuleBase" id="RU363032"/>
    </source>
</evidence>
<dbReference type="AlphaFoldDB" id="A0A1G8IDV0"/>
<dbReference type="EMBL" id="FNEH01000002">
    <property type="protein sequence ID" value="SDI17032.1"/>
    <property type="molecule type" value="Genomic_DNA"/>
</dbReference>
<evidence type="ECO:0000256" key="1">
    <source>
        <dbReference type="ARBA" id="ARBA00004651"/>
    </source>
</evidence>
<keyword evidence="5 7" id="KW-1133">Transmembrane helix</keyword>
<reference evidence="9 10" key="1">
    <citation type="submission" date="2016-10" db="EMBL/GenBank/DDBJ databases">
        <authorList>
            <person name="de Groot N.N."/>
        </authorList>
    </citation>
    <scope>NUCLEOTIDE SEQUENCE [LARGE SCALE GENOMIC DNA]</scope>
    <source>
        <strain evidence="9 10">WG7</strain>
    </source>
</reference>
<evidence type="ECO:0000256" key="6">
    <source>
        <dbReference type="ARBA" id="ARBA00023136"/>
    </source>
</evidence>
<dbReference type="PROSITE" id="PS50928">
    <property type="entry name" value="ABC_TM1"/>
    <property type="match status" value="1"/>
</dbReference>
<dbReference type="SUPFAM" id="SSF161098">
    <property type="entry name" value="MetI-like"/>
    <property type="match status" value="1"/>
</dbReference>
<evidence type="ECO:0000313" key="10">
    <source>
        <dbReference type="Proteomes" id="UP000198945"/>
    </source>
</evidence>
<gene>
    <name evidence="9" type="ORF">SAMN04515654_102147</name>
</gene>
<dbReference type="Pfam" id="PF00528">
    <property type="entry name" value="BPD_transp_1"/>
    <property type="match status" value="1"/>
</dbReference>
<feature type="transmembrane region" description="Helical" evidence="7">
    <location>
        <begin position="119"/>
        <end position="138"/>
    </location>
</feature>
<dbReference type="GO" id="GO:0055085">
    <property type="term" value="P:transmembrane transport"/>
    <property type="evidence" value="ECO:0007669"/>
    <property type="project" value="InterPro"/>
</dbReference>
<keyword evidence="4 7" id="KW-0812">Transmembrane</keyword>
<sequence length="250" mass="28446">MKNSIIKPFWILLFFIFLIWERSAAGLNSLILPSIGESYQALKEIALSGILLESFIITLRRTLIAYGLAVILGIITALLLYRFKFLQRTFRPLITVIQATPPVVWVSLAVVWFGVADDLTPIFLIFIVSLPVIFVNIFQGLEDMNVELVEMAQAYSTPKYRILKEIYLPSLLPALVSALSIAFAFAWKSSVFAEFIASSSGIGYQLSRANSMMATDRLFAWTIVLILFMLFVEYYLLEKLKKHVSRWKND</sequence>
<dbReference type="Gene3D" id="1.10.3720.10">
    <property type="entry name" value="MetI-like"/>
    <property type="match status" value="1"/>
</dbReference>
<dbReference type="PANTHER" id="PTHR30151">
    <property type="entry name" value="ALKANE SULFONATE ABC TRANSPORTER-RELATED, MEMBRANE SUBUNIT"/>
    <property type="match status" value="1"/>
</dbReference>
<evidence type="ECO:0000256" key="4">
    <source>
        <dbReference type="ARBA" id="ARBA00022692"/>
    </source>
</evidence>
<dbReference type="Proteomes" id="UP000198945">
    <property type="component" value="Unassembled WGS sequence"/>
</dbReference>
<keyword evidence="2 7" id="KW-0813">Transport</keyword>
<feature type="transmembrane region" description="Helical" evidence="7">
    <location>
        <begin position="63"/>
        <end position="81"/>
    </location>
</feature>
<evidence type="ECO:0000313" key="9">
    <source>
        <dbReference type="EMBL" id="SDI17032.1"/>
    </source>
</evidence>
<keyword evidence="6 7" id="KW-0472">Membrane</keyword>
<feature type="transmembrane region" description="Helical" evidence="7">
    <location>
        <begin position="166"/>
        <end position="187"/>
    </location>
</feature>
<dbReference type="PANTHER" id="PTHR30151:SF0">
    <property type="entry name" value="ABC TRANSPORTER PERMEASE PROTEIN MJ0413-RELATED"/>
    <property type="match status" value="1"/>
</dbReference>
<evidence type="ECO:0000256" key="5">
    <source>
        <dbReference type="ARBA" id="ARBA00022989"/>
    </source>
</evidence>
<comment type="similarity">
    <text evidence="7">Belongs to the binding-protein-dependent transport system permease family.</text>
</comment>
<protein>
    <submittedName>
        <fullName evidence="9">NitT/TauT family transport system permease protein</fullName>
    </submittedName>
</protein>
<evidence type="ECO:0000256" key="3">
    <source>
        <dbReference type="ARBA" id="ARBA00022475"/>
    </source>
</evidence>
<dbReference type="GO" id="GO:0005886">
    <property type="term" value="C:plasma membrane"/>
    <property type="evidence" value="ECO:0007669"/>
    <property type="project" value="UniProtKB-SubCell"/>
</dbReference>
<dbReference type="InterPro" id="IPR035906">
    <property type="entry name" value="MetI-like_sf"/>
</dbReference>
<evidence type="ECO:0000259" key="8">
    <source>
        <dbReference type="PROSITE" id="PS50928"/>
    </source>
</evidence>
<comment type="subcellular location">
    <subcellularLocation>
        <location evidence="1 7">Cell membrane</location>
        <topology evidence="1 7">Multi-pass membrane protein</topology>
    </subcellularLocation>
</comment>
<feature type="domain" description="ABC transmembrane type-1" evidence="8">
    <location>
        <begin position="55"/>
        <end position="236"/>
    </location>
</feature>
<feature type="transmembrane region" description="Helical" evidence="7">
    <location>
        <begin position="93"/>
        <end position="113"/>
    </location>
</feature>
<accession>A0A1G8IDV0</accession>